<comment type="caution">
    <text evidence="3">The sequence shown here is derived from an EMBL/GenBank/DDBJ whole genome shotgun (WGS) entry which is preliminary data.</text>
</comment>
<dbReference type="Pfam" id="PF12790">
    <property type="entry name" value="T6SS-SciN"/>
    <property type="match status" value="1"/>
</dbReference>
<feature type="chain" id="PRO_5012917764" evidence="2">
    <location>
        <begin position="21"/>
        <end position="331"/>
    </location>
</feature>
<evidence type="ECO:0000313" key="3">
    <source>
        <dbReference type="EMBL" id="OXI31040.1"/>
    </source>
</evidence>
<dbReference type="AlphaFoldDB" id="A0A228HLI2"/>
<accession>A0A228HLI2</accession>
<dbReference type="InterPro" id="IPR038706">
    <property type="entry name" value="Type_VI_SciN-like_sf"/>
</dbReference>
<evidence type="ECO:0000256" key="2">
    <source>
        <dbReference type="SAM" id="SignalP"/>
    </source>
</evidence>
<dbReference type="PANTHER" id="PTHR37625">
    <property type="entry name" value="OUTER MEMBRANE LIPOPROTEIN-RELATED"/>
    <property type="match status" value="1"/>
</dbReference>
<keyword evidence="2" id="KW-0732">Signal</keyword>
<feature type="region of interest" description="Disordered" evidence="1">
    <location>
        <begin position="113"/>
        <end position="146"/>
    </location>
</feature>
<dbReference type="Proteomes" id="UP000214600">
    <property type="component" value="Unassembled WGS sequence"/>
</dbReference>
<gene>
    <name evidence="3" type="ORF">CFB84_42740</name>
</gene>
<dbReference type="PROSITE" id="PS51257">
    <property type="entry name" value="PROKAR_LIPOPROTEIN"/>
    <property type="match status" value="1"/>
</dbReference>
<proteinExistence type="predicted"/>
<organism evidence="3 4">
    <name type="scientific">Burkholderia aenigmatica</name>
    <dbReference type="NCBI Taxonomy" id="2015348"/>
    <lineage>
        <taxon>Bacteria</taxon>
        <taxon>Pseudomonadati</taxon>
        <taxon>Pseudomonadota</taxon>
        <taxon>Betaproteobacteria</taxon>
        <taxon>Burkholderiales</taxon>
        <taxon>Burkholderiaceae</taxon>
        <taxon>Burkholderia</taxon>
        <taxon>Burkholderia cepacia complex</taxon>
    </lineage>
</organism>
<evidence type="ECO:0000313" key="4">
    <source>
        <dbReference type="Proteomes" id="UP000214600"/>
    </source>
</evidence>
<reference evidence="4" key="1">
    <citation type="submission" date="2017-06" db="EMBL/GenBank/DDBJ databases">
        <authorList>
            <person name="LiPuma J."/>
            <person name="Spilker T."/>
        </authorList>
    </citation>
    <scope>NUCLEOTIDE SEQUENCE [LARGE SCALE GENOMIC DNA]</scope>
    <source>
        <strain evidence="4">AU17325</strain>
    </source>
</reference>
<reference evidence="3 4" key="2">
    <citation type="submission" date="2017-08" db="EMBL/GenBank/DDBJ databases">
        <title>WGS of novel Burkholderia cepaca complex species.</title>
        <authorList>
            <person name="Lipuma J."/>
            <person name="Spilker T."/>
        </authorList>
    </citation>
    <scope>NUCLEOTIDE SEQUENCE [LARGE SCALE GENOMIC DNA]</scope>
    <source>
        <strain evidence="3 4">AU17325</strain>
    </source>
</reference>
<dbReference type="EMBL" id="NKFA01000046">
    <property type="protein sequence ID" value="OXI31040.1"/>
    <property type="molecule type" value="Genomic_DNA"/>
</dbReference>
<dbReference type="InterPro" id="IPR017734">
    <property type="entry name" value="T6SS_SciN"/>
</dbReference>
<name>A0A228HLI2_9BURK</name>
<dbReference type="NCBIfam" id="TIGR03352">
    <property type="entry name" value="VI_chp_3"/>
    <property type="match status" value="1"/>
</dbReference>
<dbReference type="RefSeq" id="WP_089454737.1">
    <property type="nucleotide sequence ID" value="NZ_NKFA01000046.1"/>
</dbReference>
<protein>
    <submittedName>
        <fullName evidence="3">Type VI secretion system-associated lipoprotein</fullName>
    </submittedName>
</protein>
<sequence>MKRALALALAGMVLAGCSSVGNVVKKTGQVLMDPSIPVGAPDDQPTRVSLSLYAGTDVNPNPVSAPPVEDTKAIGPIDTLATDGSFAISFSGTSKDEVISGLRTLLDRLDDDVTATPPVSTTRGRRTSVRLPVEEGHPPLPDNKTPSATRRVAAVANPPLPPHWPGHRYMAADMLVGEPGEAPNLGQYRKSVSLPEAVAPVPATTTAATPISFRVIQLKDDAMLVNGSLELIQRDPKKALGSTFLAADDYILAPGQFKFIEFSPIEDKTRYLAVVANFHDPSANRSYDVYRLESRGRKYALLITLQDTRVAITDEAYRPPRSAAPTSSKKP</sequence>
<dbReference type="PANTHER" id="PTHR37625:SF5">
    <property type="entry name" value="LIPOPROTEIN"/>
    <property type="match status" value="1"/>
</dbReference>
<evidence type="ECO:0000256" key="1">
    <source>
        <dbReference type="SAM" id="MobiDB-lite"/>
    </source>
</evidence>
<keyword evidence="3" id="KW-0449">Lipoprotein</keyword>
<dbReference type="Gene3D" id="2.60.40.4150">
    <property type="entry name" value="Type VI secretion system, lipoprotein SciN"/>
    <property type="match status" value="1"/>
</dbReference>
<dbReference type="OrthoDB" id="8655355at2"/>
<feature type="signal peptide" evidence="2">
    <location>
        <begin position="1"/>
        <end position="20"/>
    </location>
</feature>